<sequence>MAKPNDKVLSFILILSLLLFITLVESKITIHEGSSPKSEIECSKVVNVKDGDTCFDVSHTFGLGSDEFNAINPNLNCTALFVGQWLCVDGTLF</sequence>
<dbReference type="PANTHER" id="PTHR34997">
    <property type="entry name" value="AM15"/>
    <property type="match status" value="1"/>
</dbReference>
<dbReference type="PANTHER" id="PTHR34997:SF1">
    <property type="entry name" value="PEPTIDOGLYCAN-BINDING LYSIN DOMAIN"/>
    <property type="match status" value="1"/>
</dbReference>
<dbReference type="EMBL" id="CP133613">
    <property type="protein sequence ID" value="WMV16141.1"/>
    <property type="molecule type" value="Genomic_DNA"/>
</dbReference>
<evidence type="ECO:0000313" key="5">
    <source>
        <dbReference type="EMBL" id="WMV16141.1"/>
    </source>
</evidence>
<keyword evidence="3" id="KW-0732">Signal</keyword>
<dbReference type="AlphaFoldDB" id="A0AAF0Q3I5"/>
<gene>
    <name evidence="5" type="ORF">MTR67_009526</name>
</gene>
<feature type="signal peptide" evidence="3">
    <location>
        <begin position="1"/>
        <end position="26"/>
    </location>
</feature>
<protein>
    <recommendedName>
        <fullName evidence="4">LysM domain-containing protein</fullName>
    </recommendedName>
</protein>
<dbReference type="GO" id="GO:0008061">
    <property type="term" value="F:chitin binding"/>
    <property type="evidence" value="ECO:0007669"/>
    <property type="project" value="UniProtKB-KW"/>
</dbReference>
<evidence type="ECO:0000313" key="6">
    <source>
        <dbReference type="Proteomes" id="UP001234989"/>
    </source>
</evidence>
<evidence type="ECO:0000256" key="3">
    <source>
        <dbReference type="SAM" id="SignalP"/>
    </source>
</evidence>
<evidence type="ECO:0000256" key="1">
    <source>
        <dbReference type="ARBA" id="ARBA00022669"/>
    </source>
</evidence>
<feature type="chain" id="PRO_5042218848" description="LysM domain-containing protein" evidence="3">
    <location>
        <begin position="27"/>
        <end position="93"/>
    </location>
</feature>
<dbReference type="Gene3D" id="3.10.350.10">
    <property type="entry name" value="LysM domain"/>
    <property type="match status" value="1"/>
</dbReference>
<dbReference type="Proteomes" id="UP001234989">
    <property type="component" value="Chromosome 2"/>
</dbReference>
<dbReference type="CDD" id="cd00118">
    <property type="entry name" value="LysM"/>
    <property type="match status" value="1"/>
</dbReference>
<dbReference type="SUPFAM" id="SSF54106">
    <property type="entry name" value="LysM domain"/>
    <property type="match status" value="1"/>
</dbReference>
<accession>A0AAF0Q3I5</accession>
<dbReference type="InterPro" id="IPR036779">
    <property type="entry name" value="LysM_dom_sf"/>
</dbReference>
<evidence type="ECO:0000256" key="2">
    <source>
        <dbReference type="ARBA" id="ARBA00023026"/>
    </source>
</evidence>
<keyword evidence="2" id="KW-0843">Virulence</keyword>
<evidence type="ECO:0000259" key="4">
    <source>
        <dbReference type="PROSITE" id="PS51782"/>
    </source>
</evidence>
<dbReference type="InterPro" id="IPR052210">
    <property type="entry name" value="LysM1-like"/>
</dbReference>
<reference evidence="5" key="1">
    <citation type="submission" date="2023-08" db="EMBL/GenBank/DDBJ databases">
        <title>A de novo genome assembly of Solanum verrucosum Schlechtendal, a Mexican diploid species geographically isolated from the other diploid A-genome species in potato relatives.</title>
        <authorList>
            <person name="Hosaka K."/>
        </authorList>
    </citation>
    <scope>NUCLEOTIDE SEQUENCE</scope>
    <source>
        <tissue evidence="5">Young leaves</tissue>
    </source>
</reference>
<keyword evidence="1" id="KW-0147">Chitin-binding</keyword>
<dbReference type="SMART" id="SM00257">
    <property type="entry name" value="LysM"/>
    <property type="match status" value="1"/>
</dbReference>
<dbReference type="InterPro" id="IPR018392">
    <property type="entry name" value="LysM"/>
</dbReference>
<organism evidence="5 6">
    <name type="scientific">Solanum verrucosum</name>
    <dbReference type="NCBI Taxonomy" id="315347"/>
    <lineage>
        <taxon>Eukaryota</taxon>
        <taxon>Viridiplantae</taxon>
        <taxon>Streptophyta</taxon>
        <taxon>Embryophyta</taxon>
        <taxon>Tracheophyta</taxon>
        <taxon>Spermatophyta</taxon>
        <taxon>Magnoliopsida</taxon>
        <taxon>eudicotyledons</taxon>
        <taxon>Gunneridae</taxon>
        <taxon>Pentapetalae</taxon>
        <taxon>asterids</taxon>
        <taxon>lamiids</taxon>
        <taxon>Solanales</taxon>
        <taxon>Solanaceae</taxon>
        <taxon>Solanoideae</taxon>
        <taxon>Solaneae</taxon>
        <taxon>Solanum</taxon>
    </lineage>
</organism>
<dbReference type="PROSITE" id="PS51782">
    <property type="entry name" value="LYSM"/>
    <property type="match status" value="1"/>
</dbReference>
<keyword evidence="6" id="KW-1185">Reference proteome</keyword>
<proteinExistence type="predicted"/>
<name>A0AAF0Q3I5_SOLVR</name>
<dbReference type="Pfam" id="PF01476">
    <property type="entry name" value="LysM"/>
    <property type="match status" value="1"/>
</dbReference>
<feature type="domain" description="LysM" evidence="4">
    <location>
        <begin position="44"/>
        <end position="88"/>
    </location>
</feature>